<evidence type="ECO:0000256" key="2">
    <source>
        <dbReference type="ARBA" id="ARBA00093450"/>
    </source>
</evidence>
<organism evidence="3">
    <name type="scientific">marine metagenome</name>
    <dbReference type="NCBI Taxonomy" id="408172"/>
    <lineage>
        <taxon>unclassified sequences</taxon>
        <taxon>metagenomes</taxon>
        <taxon>ecological metagenomes</taxon>
    </lineage>
</organism>
<proteinExistence type="inferred from homology"/>
<dbReference type="PANTHER" id="PTHR30476">
    <property type="entry name" value="UPF0234 PROTEIN YAJQ"/>
    <property type="match status" value="1"/>
</dbReference>
<gene>
    <name evidence="3" type="ORF">METZ01_LOCUS152271</name>
</gene>
<dbReference type="InterPro" id="IPR007551">
    <property type="entry name" value="YajQ/Smlt4090-like"/>
</dbReference>
<dbReference type="PANTHER" id="PTHR30476:SF0">
    <property type="entry name" value="UPF0234 PROTEIN YAJQ"/>
    <property type="match status" value="1"/>
</dbReference>
<protein>
    <submittedName>
        <fullName evidence="3">Uncharacterized protein</fullName>
    </submittedName>
</protein>
<dbReference type="Pfam" id="PF04461">
    <property type="entry name" value="YajQ"/>
    <property type="match status" value="1"/>
</dbReference>
<dbReference type="Gene3D" id="3.30.70.860">
    <property type="match status" value="1"/>
</dbReference>
<keyword evidence="1" id="KW-0547">Nucleotide-binding</keyword>
<sequence>MPSFDIVSQYDQQEVRNAVDQTEREINNRFDFKGTNSEVQLTEDSIRIESSTEDRLNALLIVLEEKLVKRKVSLKTLLWQDLESAAGGRSQKVAKLQSGIGSEDSKSINSQIKDLGIKGIQTQNQGDQIRVSGKKRDALQEVITSLKASKIELPLQFINFRD</sequence>
<dbReference type="InterPro" id="IPR035570">
    <property type="entry name" value="UPF0234_N"/>
</dbReference>
<dbReference type="Gene3D" id="3.30.70.990">
    <property type="entry name" value="YajQ-like, domain 2"/>
    <property type="match status" value="1"/>
</dbReference>
<evidence type="ECO:0000313" key="3">
    <source>
        <dbReference type="EMBL" id="SVA99417.1"/>
    </source>
</evidence>
<dbReference type="CDD" id="cd11740">
    <property type="entry name" value="YajQ_like"/>
    <property type="match status" value="1"/>
</dbReference>
<evidence type="ECO:0000256" key="1">
    <source>
        <dbReference type="ARBA" id="ARBA00022741"/>
    </source>
</evidence>
<comment type="similarity">
    <text evidence="2">Belongs to the YajQ family.</text>
</comment>
<dbReference type="EMBL" id="UINC01024883">
    <property type="protein sequence ID" value="SVA99417.1"/>
    <property type="molecule type" value="Genomic_DNA"/>
</dbReference>
<name>A0A382AEN0_9ZZZZ</name>
<dbReference type="NCBIfam" id="NF003819">
    <property type="entry name" value="PRK05412.1"/>
    <property type="match status" value="1"/>
</dbReference>
<dbReference type="InterPro" id="IPR035571">
    <property type="entry name" value="UPF0234-like_C"/>
</dbReference>
<dbReference type="HAMAP" id="MF_00632">
    <property type="entry name" value="UPF0234"/>
    <property type="match status" value="1"/>
</dbReference>
<dbReference type="GO" id="GO:0005829">
    <property type="term" value="C:cytosol"/>
    <property type="evidence" value="ECO:0007669"/>
    <property type="project" value="TreeGrafter"/>
</dbReference>
<accession>A0A382AEN0</accession>
<dbReference type="InterPro" id="IPR036183">
    <property type="entry name" value="YajQ-like_sf"/>
</dbReference>
<dbReference type="SUPFAM" id="SSF89963">
    <property type="entry name" value="YajQ-like"/>
    <property type="match status" value="2"/>
</dbReference>
<dbReference type="AlphaFoldDB" id="A0A382AEN0"/>
<reference evidence="3" key="1">
    <citation type="submission" date="2018-05" db="EMBL/GenBank/DDBJ databases">
        <authorList>
            <person name="Lanie J.A."/>
            <person name="Ng W.-L."/>
            <person name="Kazmierczak K.M."/>
            <person name="Andrzejewski T.M."/>
            <person name="Davidsen T.M."/>
            <person name="Wayne K.J."/>
            <person name="Tettelin H."/>
            <person name="Glass J.I."/>
            <person name="Rusch D."/>
            <person name="Podicherti R."/>
            <person name="Tsui H.-C.T."/>
            <person name="Winkler M.E."/>
        </authorList>
    </citation>
    <scope>NUCLEOTIDE SEQUENCE</scope>
</reference>
<dbReference type="GO" id="GO:0000166">
    <property type="term" value="F:nucleotide binding"/>
    <property type="evidence" value="ECO:0007669"/>
    <property type="project" value="UniProtKB-KW"/>
</dbReference>